<dbReference type="PANTHER" id="PTHR43312">
    <property type="entry name" value="D-THREO-ALDOSE 1-DEHYDROGENASE"/>
    <property type="match status" value="1"/>
</dbReference>
<proteinExistence type="predicted"/>
<dbReference type="AlphaFoldDB" id="A0A1C4Z7Y0"/>
<dbReference type="Proteomes" id="UP000198864">
    <property type="component" value="Unassembled WGS sequence"/>
</dbReference>
<feature type="domain" description="NADP-dependent oxidoreductase" evidence="1">
    <location>
        <begin position="18"/>
        <end position="301"/>
    </location>
</feature>
<dbReference type="InterPro" id="IPR036812">
    <property type="entry name" value="NAD(P)_OxRdtase_dom_sf"/>
</dbReference>
<evidence type="ECO:0000313" key="2">
    <source>
        <dbReference type="EMBL" id="SCF29036.1"/>
    </source>
</evidence>
<protein>
    <submittedName>
        <fullName evidence="2">Predicted oxidoreductase</fullName>
    </submittedName>
</protein>
<dbReference type="Pfam" id="PF00248">
    <property type="entry name" value="Aldo_ket_red"/>
    <property type="match status" value="1"/>
</dbReference>
<reference evidence="2 3" key="1">
    <citation type="submission" date="2016-06" db="EMBL/GenBank/DDBJ databases">
        <authorList>
            <person name="Kjaerup R.B."/>
            <person name="Dalgaard T.S."/>
            <person name="Juul-Madsen H.R."/>
        </authorList>
    </citation>
    <scope>NUCLEOTIDE SEQUENCE [LARGE SCALE GENOMIC DNA]</scope>
    <source>
        <strain evidence="2 3">DSM 44871</strain>
    </source>
</reference>
<dbReference type="InterPro" id="IPR053135">
    <property type="entry name" value="AKR2_Oxidoreductase"/>
</dbReference>
<name>A0A1C4Z7Y0_9ACTN</name>
<dbReference type="RefSeq" id="WP_091404768.1">
    <property type="nucleotide sequence ID" value="NZ_FMCR01000005.1"/>
</dbReference>
<dbReference type="PANTHER" id="PTHR43312:SF1">
    <property type="entry name" value="NADP-DEPENDENT OXIDOREDUCTASE DOMAIN-CONTAINING PROTEIN"/>
    <property type="match status" value="1"/>
</dbReference>
<organism evidence="2 3">
    <name type="scientific">Micromonospora saelicesensis</name>
    <dbReference type="NCBI Taxonomy" id="285676"/>
    <lineage>
        <taxon>Bacteria</taxon>
        <taxon>Bacillati</taxon>
        <taxon>Actinomycetota</taxon>
        <taxon>Actinomycetes</taxon>
        <taxon>Micromonosporales</taxon>
        <taxon>Micromonosporaceae</taxon>
        <taxon>Micromonospora</taxon>
    </lineage>
</organism>
<evidence type="ECO:0000259" key="1">
    <source>
        <dbReference type="Pfam" id="PF00248"/>
    </source>
</evidence>
<dbReference type="SUPFAM" id="SSF51430">
    <property type="entry name" value="NAD(P)-linked oxidoreductase"/>
    <property type="match status" value="1"/>
</dbReference>
<dbReference type="Gene3D" id="3.20.20.100">
    <property type="entry name" value="NADP-dependent oxidoreductase domain"/>
    <property type="match status" value="1"/>
</dbReference>
<dbReference type="InterPro" id="IPR023210">
    <property type="entry name" value="NADP_OxRdtase_dom"/>
</dbReference>
<evidence type="ECO:0000313" key="3">
    <source>
        <dbReference type="Proteomes" id="UP000198864"/>
    </source>
</evidence>
<accession>A0A1C4Z7Y0</accession>
<dbReference type="STRING" id="285676.GA0070561_5048"/>
<dbReference type="EMBL" id="FMCR01000005">
    <property type="protein sequence ID" value="SCF29036.1"/>
    <property type="molecule type" value="Genomic_DNA"/>
</dbReference>
<gene>
    <name evidence="2" type="ORF">GA0070561_5048</name>
</gene>
<sequence>MYPSYRKLGSTGFDVSVLGFGTWQIGGGRWATSGEEEALRTLRTARDAGVNIFDAAVVYGQYADARGYCQSRSQELLGKAFGPMADDIFICTKVGQYDELSHRGNFGAERLVEQVRQSLRRLRTDVLDICLVHAPSLSEVRRGLAIEVLRTLQAIGWIRAVGYSFENEPCHVMNALDQPIDVIMLQYNILDSQCGEAIDRAQERGIGVLVGGPYKRGYLTGRYRSLEDLPMEDDYWSWNVRRNPRKVAATLQQVATMAKDVPAAADLRARALQFVVSKSGVSSAIVGHRSAAELVENLEHIEYLGSS</sequence>